<gene>
    <name evidence="1" type="ORF">SC09_Contig19orf01319</name>
</gene>
<dbReference type="Proteomes" id="UP000032247">
    <property type="component" value="Unassembled WGS sequence"/>
</dbReference>
<evidence type="ECO:0000313" key="2">
    <source>
        <dbReference type="Proteomes" id="UP000032247"/>
    </source>
</evidence>
<proteinExistence type="predicted"/>
<comment type="caution">
    <text evidence="1">The sequence shown here is derived from an EMBL/GenBank/DDBJ whole genome shotgun (WGS) entry which is preliminary data.</text>
</comment>
<sequence>MIEVSEIEKTSLDEQHIEEMDLLVYEALEFNKELLSRLFEMRRKSTNKTCFTDLFLRNV</sequence>
<dbReference type="AlphaFoldDB" id="A0A0D1LA75"/>
<organism evidence="1 2">
    <name type="scientific">Bacillus subtilis</name>
    <dbReference type="NCBI Taxonomy" id="1423"/>
    <lineage>
        <taxon>Bacteria</taxon>
        <taxon>Bacillati</taxon>
        <taxon>Bacillota</taxon>
        <taxon>Bacilli</taxon>
        <taxon>Bacillales</taxon>
        <taxon>Bacillaceae</taxon>
        <taxon>Bacillus</taxon>
    </lineage>
</organism>
<accession>A0A0D1LA75</accession>
<dbReference type="EMBL" id="JXBC01000002">
    <property type="protein sequence ID" value="KIU12761.1"/>
    <property type="molecule type" value="Genomic_DNA"/>
</dbReference>
<name>A0A0D1LA75_BACIU</name>
<protein>
    <submittedName>
        <fullName evidence="1">Uncharacterized protein</fullName>
    </submittedName>
</protein>
<reference evidence="1 2" key="1">
    <citation type="submission" date="2014-12" db="EMBL/GenBank/DDBJ databases">
        <title>Comparative genome analysis of Bacillus coagulans HM-08, Clostridium butyricum HM-68, Bacillus subtilis HM-66 and Bacillus licheniformis BL-09.</title>
        <authorList>
            <person name="Zhang H."/>
        </authorList>
    </citation>
    <scope>NUCLEOTIDE SEQUENCE [LARGE SCALE GENOMIC DNA]</scope>
    <source>
        <strain evidence="1 2">HM-66</strain>
    </source>
</reference>
<dbReference type="PATRIC" id="fig|1423.173.peg.1641"/>
<evidence type="ECO:0000313" key="1">
    <source>
        <dbReference type="EMBL" id="KIU12761.1"/>
    </source>
</evidence>